<dbReference type="Pfam" id="PF02195">
    <property type="entry name" value="ParB_N"/>
    <property type="match status" value="1"/>
</dbReference>
<dbReference type="Pfam" id="PF07506">
    <property type="entry name" value="RepB"/>
    <property type="match status" value="1"/>
</dbReference>
<dbReference type="RefSeq" id="WP_147022002.1">
    <property type="nucleotide sequence ID" value="NZ_BJYU01000065.1"/>
</dbReference>
<gene>
    <name evidence="3" type="primary">repB1_1</name>
    <name evidence="3" type="ORF">MAE02_41760</name>
</gene>
<accession>A0A512BWZ7</accession>
<reference evidence="3 4" key="1">
    <citation type="submission" date="2019-07" db="EMBL/GenBank/DDBJ databases">
        <title>Whole genome shotgun sequence of Microvirga aerophila NBRC 106136.</title>
        <authorList>
            <person name="Hosoyama A."/>
            <person name="Uohara A."/>
            <person name="Ohji S."/>
            <person name="Ichikawa N."/>
        </authorList>
    </citation>
    <scope>NUCLEOTIDE SEQUENCE [LARGE SCALE GENOMIC DNA]</scope>
    <source>
        <strain evidence="3 4">NBRC 106136</strain>
    </source>
</reference>
<evidence type="ECO:0000313" key="4">
    <source>
        <dbReference type="Proteomes" id="UP000321085"/>
    </source>
</evidence>
<dbReference type="GO" id="GO:0003677">
    <property type="term" value="F:DNA binding"/>
    <property type="evidence" value="ECO:0007669"/>
    <property type="project" value="InterPro"/>
</dbReference>
<sequence length="338" mass="37850">MSRKNLFGNLAVPIPQAGGEPPAAMAPERPFAGKERKPPRMASALGAITESLGAITEKAQKAEEMERRLAEGLTIVELDPANVDVSFVRDRMIYTDEDHTKLVEAIRANGQQVPILVRPHPKEQGRYQVAYGHRRLRAVTELGIQVRAVIRNLTDEQLVVAQGQENNERTNLTFIEKARFALRLEDAGFSREVIQQALCVDKTYLSRLINSIKNIPPDIIDAIGYAPSIGQRRWQEFSEKLTAQKLAGLRETLHSPEAQTAISDKRFEIAIKALLTERPVSPPIEQWVSADGIRLVKYSQADKKFSLVIDEKAVPQFGQFLIGRMQSLYEDFVGSQSR</sequence>
<evidence type="ECO:0000256" key="1">
    <source>
        <dbReference type="ARBA" id="ARBA00006295"/>
    </source>
</evidence>
<dbReference type="InterPro" id="IPR050336">
    <property type="entry name" value="Chromosome_partition/occlusion"/>
</dbReference>
<dbReference type="SMART" id="SM00470">
    <property type="entry name" value="ParB"/>
    <property type="match status" value="1"/>
</dbReference>
<feature type="domain" description="ParB-like N-terminal" evidence="2">
    <location>
        <begin position="76"/>
        <end position="167"/>
    </location>
</feature>
<organism evidence="3 4">
    <name type="scientific">Microvirga aerophila</name>
    <dbReference type="NCBI Taxonomy" id="670291"/>
    <lineage>
        <taxon>Bacteria</taxon>
        <taxon>Pseudomonadati</taxon>
        <taxon>Pseudomonadota</taxon>
        <taxon>Alphaproteobacteria</taxon>
        <taxon>Hyphomicrobiales</taxon>
        <taxon>Methylobacteriaceae</taxon>
        <taxon>Microvirga</taxon>
    </lineage>
</organism>
<dbReference type="CDD" id="cd16405">
    <property type="entry name" value="RepB_like_N"/>
    <property type="match status" value="1"/>
</dbReference>
<dbReference type="InterPro" id="IPR017819">
    <property type="entry name" value="Plasmid_partition_RepB"/>
</dbReference>
<evidence type="ECO:0000259" key="2">
    <source>
        <dbReference type="SMART" id="SM00470"/>
    </source>
</evidence>
<dbReference type="InterPro" id="IPR003115">
    <property type="entry name" value="ParB_N"/>
</dbReference>
<dbReference type="EMBL" id="BJYU01000065">
    <property type="protein sequence ID" value="GEO16480.1"/>
    <property type="molecule type" value="Genomic_DNA"/>
</dbReference>
<keyword evidence="4" id="KW-1185">Reference proteome</keyword>
<dbReference type="InterPro" id="IPR004437">
    <property type="entry name" value="ParB/RepB/Spo0J"/>
</dbReference>
<dbReference type="PANTHER" id="PTHR33375">
    <property type="entry name" value="CHROMOSOME-PARTITIONING PROTEIN PARB-RELATED"/>
    <property type="match status" value="1"/>
</dbReference>
<dbReference type="NCBIfam" id="TIGR03454">
    <property type="entry name" value="partition_RepB"/>
    <property type="match status" value="1"/>
</dbReference>
<dbReference type="GO" id="GO:0007059">
    <property type="term" value="P:chromosome segregation"/>
    <property type="evidence" value="ECO:0007669"/>
    <property type="project" value="TreeGrafter"/>
</dbReference>
<dbReference type="SUPFAM" id="SSF109709">
    <property type="entry name" value="KorB DNA-binding domain-like"/>
    <property type="match status" value="1"/>
</dbReference>
<name>A0A512BWZ7_9HYPH</name>
<dbReference type="GO" id="GO:0005694">
    <property type="term" value="C:chromosome"/>
    <property type="evidence" value="ECO:0007669"/>
    <property type="project" value="TreeGrafter"/>
</dbReference>
<dbReference type="InterPro" id="IPR037972">
    <property type="entry name" value="RepB_N"/>
</dbReference>
<dbReference type="AlphaFoldDB" id="A0A512BWZ7"/>
<protein>
    <submittedName>
        <fullName evidence="3">Plasmid partitioning protein RepB</fullName>
    </submittedName>
</protein>
<dbReference type="SUPFAM" id="SSF110849">
    <property type="entry name" value="ParB/Sulfiredoxin"/>
    <property type="match status" value="1"/>
</dbReference>
<dbReference type="Gene3D" id="3.90.1530.30">
    <property type="match status" value="1"/>
</dbReference>
<dbReference type="NCBIfam" id="TIGR00180">
    <property type="entry name" value="parB_part"/>
    <property type="match status" value="1"/>
</dbReference>
<dbReference type="InterPro" id="IPR011111">
    <property type="entry name" value="Plasmid_RepB"/>
</dbReference>
<comment type="caution">
    <text evidence="3">The sequence shown here is derived from an EMBL/GenBank/DDBJ whole genome shotgun (WGS) entry which is preliminary data.</text>
</comment>
<proteinExistence type="inferred from homology"/>
<comment type="similarity">
    <text evidence="1">Belongs to the ParB family.</text>
</comment>
<dbReference type="PANTHER" id="PTHR33375:SF1">
    <property type="entry name" value="CHROMOSOME-PARTITIONING PROTEIN PARB-RELATED"/>
    <property type="match status" value="1"/>
</dbReference>
<evidence type="ECO:0000313" key="3">
    <source>
        <dbReference type="EMBL" id="GEO16480.1"/>
    </source>
</evidence>
<dbReference type="InterPro" id="IPR036086">
    <property type="entry name" value="ParB/Sulfiredoxin_sf"/>
</dbReference>
<dbReference type="Gene3D" id="1.10.10.2830">
    <property type="match status" value="1"/>
</dbReference>
<dbReference type="Proteomes" id="UP000321085">
    <property type="component" value="Unassembled WGS sequence"/>
</dbReference>